<dbReference type="InterPro" id="IPR045851">
    <property type="entry name" value="AMP-bd_C_sf"/>
</dbReference>
<dbReference type="SUPFAM" id="SSF56801">
    <property type="entry name" value="Acetyl-CoA synthetase-like"/>
    <property type="match status" value="1"/>
</dbReference>
<dbReference type="InterPro" id="IPR042099">
    <property type="entry name" value="ANL_N_sf"/>
</dbReference>
<keyword evidence="3" id="KW-0597">Phosphoprotein</keyword>
<keyword evidence="2" id="KW-0596">Phosphopantetheine</keyword>
<dbReference type="InterPro" id="IPR025110">
    <property type="entry name" value="AMP-bd_C"/>
</dbReference>
<dbReference type="InterPro" id="IPR023213">
    <property type="entry name" value="CAT-like_dom_sf"/>
</dbReference>
<dbReference type="Proteomes" id="UP000530928">
    <property type="component" value="Unassembled WGS sequence"/>
</dbReference>
<dbReference type="GO" id="GO:0009239">
    <property type="term" value="P:enterobactin biosynthetic process"/>
    <property type="evidence" value="ECO:0007669"/>
    <property type="project" value="TreeGrafter"/>
</dbReference>
<dbReference type="GO" id="GO:0047527">
    <property type="term" value="F:2,3-dihydroxybenzoate-serine ligase activity"/>
    <property type="evidence" value="ECO:0007669"/>
    <property type="project" value="TreeGrafter"/>
</dbReference>
<keyword evidence="7" id="KW-1185">Reference proteome</keyword>
<feature type="domain" description="Carrier" evidence="5">
    <location>
        <begin position="930"/>
        <end position="1004"/>
    </location>
</feature>
<organism evidence="6 7">
    <name type="scientific">Nonomuraea soli</name>
    <dbReference type="NCBI Taxonomy" id="1032476"/>
    <lineage>
        <taxon>Bacteria</taxon>
        <taxon>Bacillati</taxon>
        <taxon>Actinomycetota</taxon>
        <taxon>Actinomycetes</taxon>
        <taxon>Streptosporangiales</taxon>
        <taxon>Streptosporangiaceae</taxon>
        <taxon>Nonomuraea</taxon>
    </lineage>
</organism>
<dbReference type="GO" id="GO:0009366">
    <property type="term" value="C:enterobactin synthetase complex"/>
    <property type="evidence" value="ECO:0007669"/>
    <property type="project" value="TreeGrafter"/>
</dbReference>
<dbReference type="InterPro" id="IPR020806">
    <property type="entry name" value="PKS_PP-bd"/>
</dbReference>
<comment type="caution">
    <text evidence="6">The sequence shown here is derived from an EMBL/GenBank/DDBJ whole genome shotgun (WGS) entry which is preliminary data.</text>
</comment>
<proteinExistence type="predicted"/>
<dbReference type="SMART" id="SM00823">
    <property type="entry name" value="PKS_PP"/>
    <property type="match status" value="1"/>
</dbReference>
<dbReference type="EMBL" id="JACDUR010000002">
    <property type="protein sequence ID" value="MBA2890563.1"/>
    <property type="molecule type" value="Genomic_DNA"/>
</dbReference>
<dbReference type="PROSITE" id="PS50075">
    <property type="entry name" value="CARRIER"/>
    <property type="match status" value="1"/>
</dbReference>
<protein>
    <submittedName>
        <fullName evidence="6">Amino acid adenylation domain-containing protein</fullName>
    </submittedName>
</protein>
<dbReference type="GO" id="GO:0008610">
    <property type="term" value="P:lipid biosynthetic process"/>
    <property type="evidence" value="ECO:0007669"/>
    <property type="project" value="UniProtKB-ARBA"/>
</dbReference>
<dbReference type="SUPFAM" id="SSF52777">
    <property type="entry name" value="CoA-dependent acyltransferases"/>
    <property type="match status" value="2"/>
</dbReference>
<dbReference type="Gene3D" id="3.30.559.10">
    <property type="entry name" value="Chloramphenicol acetyltransferase-like domain"/>
    <property type="match status" value="1"/>
</dbReference>
<dbReference type="InterPro" id="IPR010071">
    <property type="entry name" value="AA_adenyl_dom"/>
</dbReference>
<dbReference type="Pfam" id="PF00501">
    <property type="entry name" value="AMP-binding"/>
    <property type="match status" value="1"/>
</dbReference>
<evidence type="ECO:0000313" key="7">
    <source>
        <dbReference type="Proteomes" id="UP000530928"/>
    </source>
</evidence>
<dbReference type="FunFam" id="1.10.1200.10:FF:000016">
    <property type="entry name" value="Non-ribosomal peptide synthase"/>
    <property type="match status" value="1"/>
</dbReference>
<evidence type="ECO:0000256" key="4">
    <source>
        <dbReference type="SAM" id="MobiDB-lite"/>
    </source>
</evidence>
<evidence type="ECO:0000256" key="1">
    <source>
        <dbReference type="ARBA" id="ARBA00001957"/>
    </source>
</evidence>
<dbReference type="GO" id="GO:0005829">
    <property type="term" value="C:cytosol"/>
    <property type="evidence" value="ECO:0007669"/>
    <property type="project" value="TreeGrafter"/>
</dbReference>
<dbReference type="Gene3D" id="1.10.1200.10">
    <property type="entry name" value="ACP-like"/>
    <property type="match status" value="1"/>
</dbReference>
<dbReference type="InterPro" id="IPR009081">
    <property type="entry name" value="PP-bd_ACP"/>
</dbReference>
<feature type="compositionally biased region" description="Basic and acidic residues" evidence="4">
    <location>
        <begin position="429"/>
        <end position="447"/>
    </location>
</feature>
<dbReference type="Pfam" id="PF13193">
    <property type="entry name" value="AMP-binding_C"/>
    <property type="match status" value="1"/>
</dbReference>
<dbReference type="Pfam" id="PF00668">
    <property type="entry name" value="Condensation"/>
    <property type="match status" value="1"/>
</dbReference>
<evidence type="ECO:0000259" key="5">
    <source>
        <dbReference type="PROSITE" id="PS50075"/>
    </source>
</evidence>
<sequence length="1010" mass="108875">MKAPLAPQQERLWLLHRLDPGDASYNMYRSSRLRGPLDRPALEHAVAALVRRHEGLRTRFREEDGVPWAILEPSWTPAVEWVACTTVDEADRYLTDRINDPFDLTRPPFRVLVVRLAPDDHLLCLMPHHIVADGWAAGVMHDDLAELYNAAVTGREPQLRPLPVGPADYARWQRRRAERAVPYWQDKLAEPPPPDLPFARVRTAEPGVRPARGGWWALPAGVMGELDRLARAHRASLFMVLMAAHQVLISRHTGHGEVLVGTVAAGRDRVEIEPMVGYVSQAVVMRGDLGDDPPFTELLERTRREALEVLGRPAVPFEQIRQPAATLMPSMFILQDVEMSGRDAFHGLRETTHGGALRHAKLGLAAEVWRSGEEYGLTMTWDAGLFGQEDGEVLAARYVRLLESIAADPSAPVSRLELWPEQAAVTAEPEVRPEARPGVRPEARPEARPGGGLGARTGSLSAARGDDPAVICGDVVVSHAALRERASRLAGGLAASGVRPGDIVGVRLPRSPEAIIALLAVWGAGAAYLPLDPADPPEHAVRLLEEAGAVAVITWDGLPYKVLDPELTGEPLEREPAGDAYVIFTSGSTGTPKGVLVGHEAVAARVAWMVRDYGLGPGDRIVQFASLSFDAHVEEIFPALAAGAALVLLPEGAASLPDVLAGPTGRQVTVLDLPTAYWHRLVDDLDEIVWPPELRLVIIGGDQAHENAVARWHERFGGRVRLVNTYGPTEATVIATAADLTPEDGRPPIGRPIGATSVAVLDRHGRPLPAGCAGELAIGGTGVATGYLGRPGLTAAAFVPDPDGPPGSRRYLTGDRARWRSDGRLEFLGRADSQVKVRGFRIETGEVEQALLALPGVAQAHVTARGDDLVCYLAGSATDEELRTGLAARLPRQFVPTLWVRLDAMPLTRTGKIDKSALPEPRPAVAEHVPPEGEAEELVAGIWQDLLGVKAGRTSDFFELGGHSLLATRVVARLRAALGIQLSIMTIFDRSTVAALAAAVEEALIEELAL</sequence>
<dbReference type="InterPro" id="IPR001242">
    <property type="entry name" value="Condensation_dom"/>
</dbReference>
<dbReference type="Gene3D" id="3.40.50.12780">
    <property type="entry name" value="N-terminal domain of ligase-like"/>
    <property type="match status" value="1"/>
</dbReference>
<evidence type="ECO:0000256" key="3">
    <source>
        <dbReference type="ARBA" id="ARBA00022553"/>
    </source>
</evidence>
<dbReference type="InterPro" id="IPR000873">
    <property type="entry name" value="AMP-dep_synth/lig_dom"/>
</dbReference>
<name>A0A7W0CG38_9ACTN</name>
<gene>
    <name evidence="6" type="ORF">HNR30_001904</name>
</gene>
<dbReference type="AlphaFoldDB" id="A0A7W0CG38"/>
<dbReference type="Gene3D" id="3.30.559.30">
    <property type="entry name" value="Nonribosomal peptide synthetase, condensation domain"/>
    <property type="match status" value="1"/>
</dbReference>
<evidence type="ECO:0000256" key="2">
    <source>
        <dbReference type="ARBA" id="ARBA00022450"/>
    </source>
</evidence>
<accession>A0A7W0CG38</accession>
<dbReference type="PANTHER" id="PTHR45527:SF1">
    <property type="entry name" value="FATTY ACID SYNTHASE"/>
    <property type="match status" value="1"/>
</dbReference>
<dbReference type="Pfam" id="PF00550">
    <property type="entry name" value="PP-binding"/>
    <property type="match status" value="1"/>
</dbReference>
<dbReference type="CDD" id="cd05930">
    <property type="entry name" value="A_NRPS"/>
    <property type="match status" value="1"/>
</dbReference>
<comment type="cofactor">
    <cofactor evidence="1">
        <name>pantetheine 4'-phosphate</name>
        <dbReference type="ChEBI" id="CHEBI:47942"/>
    </cofactor>
</comment>
<dbReference type="InterPro" id="IPR020845">
    <property type="entry name" value="AMP-binding_CS"/>
</dbReference>
<dbReference type="PROSITE" id="PS00012">
    <property type="entry name" value="PHOSPHOPANTETHEINE"/>
    <property type="match status" value="1"/>
</dbReference>
<dbReference type="Gene3D" id="3.30.300.30">
    <property type="match status" value="1"/>
</dbReference>
<dbReference type="GO" id="GO:0072330">
    <property type="term" value="P:monocarboxylic acid biosynthetic process"/>
    <property type="evidence" value="ECO:0007669"/>
    <property type="project" value="UniProtKB-ARBA"/>
</dbReference>
<dbReference type="InterPro" id="IPR036736">
    <property type="entry name" value="ACP-like_sf"/>
</dbReference>
<dbReference type="NCBIfam" id="TIGR01733">
    <property type="entry name" value="AA-adenyl-dom"/>
    <property type="match status" value="1"/>
</dbReference>
<dbReference type="CDD" id="cd19531">
    <property type="entry name" value="LCL_NRPS-like"/>
    <property type="match status" value="1"/>
</dbReference>
<dbReference type="InterPro" id="IPR006162">
    <property type="entry name" value="Ppantetheine_attach_site"/>
</dbReference>
<dbReference type="PANTHER" id="PTHR45527">
    <property type="entry name" value="NONRIBOSOMAL PEPTIDE SYNTHETASE"/>
    <property type="match status" value="1"/>
</dbReference>
<reference evidence="6 7" key="1">
    <citation type="submission" date="2020-07" db="EMBL/GenBank/DDBJ databases">
        <title>Genomic Encyclopedia of Type Strains, Phase IV (KMG-IV): sequencing the most valuable type-strain genomes for metagenomic binning, comparative biology and taxonomic classification.</title>
        <authorList>
            <person name="Goeker M."/>
        </authorList>
    </citation>
    <scope>NUCLEOTIDE SEQUENCE [LARGE SCALE GENOMIC DNA]</scope>
    <source>
        <strain evidence="6 7">DSM 45533</strain>
    </source>
</reference>
<dbReference type="PROSITE" id="PS00455">
    <property type="entry name" value="AMP_BINDING"/>
    <property type="match status" value="1"/>
</dbReference>
<dbReference type="SUPFAM" id="SSF47336">
    <property type="entry name" value="ACP-like"/>
    <property type="match status" value="1"/>
</dbReference>
<dbReference type="RefSeq" id="WP_181609377.1">
    <property type="nucleotide sequence ID" value="NZ_BAABAM010000006.1"/>
</dbReference>
<dbReference type="GO" id="GO:0031177">
    <property type="term" value="F:phosphopantetheine binding"/>
    <property type="evidence" value="ECO:0007669"/>
    <property type="project" value="InterPro"/>
</dbReference>
<evidence type="ECO:0000313" key="6">
    <source>
        <dbReference type="EMBL" id="MBA2890563.1"/>
    </source>
</evidence>
<feature type="region of interest" description="Disordered" evidence="4">
    <location>
        <begin position="427"/>
        <end position="461"/>
    </location>
</feature>
<dbReference type="GO" id="GO:0043041">
    <property type="term" value="P:amino acid activation for nonribosomal peptide biosynthetic process"/>
    <property type="evidence" value="ECO:0007669"/>
    <property type="project" value="TreeGrafter"/>
</dbReference>